<dbReference type="Gene3D" id="1.20.1250.20">
    <property type="entry name" value="MFS general substrate transporter like domains"/>
    <property type="match status" value="1"/>
</dbReference>
<feature type="transmembrane region" description="Helical" evidence="6">
    <location>
        <begin position="145"/>
        <end position="167"/>
    </location>
</feature>
<dbReference type="Proteomes" id="UP000473826">
    <property type="component" value="Unassembled WGS sequence"/>
</dbReference>
<accession>A0A7D8UZI1</accession>
<sequence>MPPEQAAVQASTRSTTPPSPTLSRRRSRAARPAKDKAHSTDYHIDNNHHRTTPSHSPHTRLSTSTSGHEDGYDSTFSTSSTSSSTSAVDAMLSARDAASKRGLRAIEDIGDLEEKGLLHRDDSGRAGAGDDNAAPGLKSKRDKHAFSLLVVLYLLQGVPLGLTFGTLPFLMKPYLSYSALAVFALSTWPYSLKLFWSPIVDAWFMPKWGRRKSWIVPVQAITGLGLWVIGSRIEGWLAAKEHIDIYFLTYVFGSLILAAATQDIAVDGWALTLLSPPNLSYASTAQTIGLGIGSALSFTVFLSLNSVEFSNKYFRTAAGHQDYPLVSLGSYLHFWGAMYIVVTLWLVFFKVEDPVSETDPDLDVKKVYGVMWSIIRLPNIQAFLFVLLIAKFGFQVNESVTNLKLLEKGLSREDLAVAVLLDFPAQMIVGWLTAKWSRPVHGADEGRHPLSAGNARSSQLSGTLRLWVIAFWARLVMAAVAAAVVWAFPVGNVGSGYFALVVATTLLTSLSNTMSFVGITAFHTQIADPLIGGTYMTLLNTVSNLGGTWPKPLILRSVDLLTVSSCSATGLQCTSEEGKAACKTAGGTCNIERDGYYVMTAICIVLSAALLTLHILPTVKRLQALPMSAWRVKIPV</sequence>
<feature type="transmembrane region" description="Helical" evidence="6">
    <location>
        <begin position="245"/>
        <end position="265"/>
    </location>
</feature>
<feature type="transmembrane region" description="Helical" evidence="6">
    <location>
        <begin position="212"/>
        <end position="233"/>
    </location>
</feature>
<evidence type="ECO:0000313" key="7">
    <source>
        <dbReference type="EMBL" id="TXT07473.1"/>
    </source>
</evidence>
<keyword evidence="3 6" id="KW-1133">Transmembrane helix</keyword>
<feature type="transmembrane region" description="Helical" evidence="6">
    <location>
        <begin position="369"/>
        <end position="394"/>
    </location>
</feature>
<evidence type="ECO:0000256" key="5">
    <source>
        <dbReference type="SAM" id="MobiDB-lite"/>
    </source>
</evidence>
<evidence type="ECO:0000256" key="4">
    <source>
        <dbReference type="ARBA" id="ARBA00023136"/>
    </source>
</evidence>
<comment type="subcellular location">
    <subcellularLocation>
        <location evidence="1">Membrane</location>
        <topology evidence="1">Multi-pass membrane protein</topology>
    </subcellularLocation>
</comment>
<keyword evidence="4 6" id="KW-0472">Membrane</keyword>
<dbReference type="AlphaFoldDB" id="A0A7D8UZI1"/>
<dbReference type="Pfam" id="PF13000">
    <property type="entry name" value="Acatn"/>
    <property type="match status" value="2"/>
</dbReference>
<gene>
    <name evidence="7" type="ORF">VHUM_03193</name>
</gene>
<feature type="transmembrane region" description="Helical" evidence="6">
    <location>
        <begin position="497"/>
        <end position="522"/>
    </location>
</feature>
<evidence type="ECO:0008006" key="9">
    <source>
        <dbReference type="Google" id="ProtNLM"/>
    </source>
</evidence>
<keyword evidence="8" id="KW-1185">Reference proteome</keyword>
<dbReference type="SUPFAM" id="SSF103473">
    <property type="entry name" value="MFS general substrate transporter"/>
    <property type="match status" value="1"/>
</dbReference>
<protein>
    <recommendedName>
        <fullName evidence="9">Acetyl-coenzyme A transporter 1</fullName>
    </recommendedName>
</protein>
<feature type="transmembrane region" description="Helical" evidence="6">
    <location>
        <begin position="325"/>
        <end position="349"/>
    </location>
</feature>
<dbReference type="GO" id="GO:0035348">
    <property type="term" value="P:acetyl-CoA transmembrane transport"/>
    <property type="evidence" value="ECO:0007669"/>
    <property type="project" value="InterPro"/>
</dbReference>
<dbReference type="PANTHER" id="PTHR12778:SF9">
    <property type="entry name" value="ACETYL-COENZYME A TRANSPORTER 1"/>
    <property type="match status" value="1"/>
</dbReference>
<dbReference type="InterPro" id="IPR004752">
    <property type="entry name" value="AmpG_permease/AT-1"/>
</dbReference>
<feature type="compositionally biased region" description="Low complexity" evidence="5">
    <location>
        <begin position="74"/>
        <end position="84"/>
    </location>
</feature>
<reference evidence="7 8" key="1">
    <citation type="journal article" date="2019" name="PLoS Genet.">
        <title>Convergent evolution of linked mating-type loci in basidiomycete fungi.</title>
        <authorList>
            <person name="Sun S."/>
            <person name="Coelho M.A."/>
            <person name="Heitman J."/>
            <person name="Nowrousian M."/>
        </authorList>
    </citation>
    <scope>NUCLEOTIDE SEQUENCE [LARGE SCALE GENOMIC DNA]</scope>
    <source>
        <strain evidence="7 8">CBS 4282</strain>
    </source>
</reference>
<dbReference type="EMBL" id="QKWK01000008">
    <property type="protein sequence ID" value="TXT07473.1"/>
    <property type="molecule type" value="Genomic_DNA"/>
</dbReference>
<evidence type="ECO:0000256" key="2">
    <source>
        <dbReference type="ARBA" id="ARBA00022692"/>
    </source>
</evidence>
<dbReference type="GO" id="GO:0016020">
    <property type="term" value="C:membrane"/>
    <property type="evidence" value="ECO:0007669"/>
    <property type="project" value="UniProtKB-SubCell"/>
</dbReference>
<comment type="caution">
    <text evidence="7">The sequence shown here is derived from an EMBL/GenBank/DDBJ whole genome shotgun (WGS) entry which is preliminary data.</text>
</comment>
<name>A0A7D8UZI1_VANHU</name>
<evidence type="ECO:0000256" key="1">
    <source>
        <dbReference type="ARBA" id="ARBA00004141"/>
    </source>
</evidence>
<feature type="compositionally biased region" description="Basic and acidic residues" evidence="5">
    <location>
        <begin position="32"/>
        <end position="48"/>
    </location>
</feature>
<feature type="region of interest" description="Disordered" evidence="5">
    <location>
        <begin position="1"/>
        <end position="84"/>
    </location>
</feature>
<keyword evidence="2 6" id="KW-0812">Transmembrane</keyword>
<dbReference type="PANTHER" id="PTHR12778">
    <property type="entry name" value="SOLUTE CARRIER FAMILY 33 ACETYL-COA TRANSPORTER -RELATED"/>
    <property type="match status" value="1"/>
</dbReference>
<dbReference type="OrthoDB" id="6415790at2759"/>
<proteinExistence type="predicted"/>
<feature type="transmembrane region" description="Helical" evidence="6">
    <location>
        <begin position="285"/>
        <end position="304"/>
    </location>
</feature>
<dbReference type="InterPro" id="IPR024371">
    <property type="entry name" value="AcetylCoA_trans_1-like"/>
</dbReference>
<evidence type="ECO:0000313" key="8">
    <source>
        <dbReference type="Proteomes" id="UP000473826"/>
    </source>
</evidence>
<evidence type="ECO:0000256" key="6">
    <source>
        <dbReference type="SAM" id="Phobius"/>
    </source>
</evidence>
<evidence type="ECO:0000256" key="3">
    <source>
        <dbReference type="ARBA" id="ARBA00022989"/>
    </source>
</evidence>
<dbReference type="GO" id="GO:0008521">
    <property type="term" value="F:acetyl-CoA transmembrane transporter activity"/>
    <property type="evidence" value="ECO:0007669"/>
    <property type="project" value="InterPro"/>
</dbReference>
<feature type="transmembrane region" description="Helical" evidence="6">
    <location>
        <begin position="466"/>
        <end position="490"/>
    </location>
</feature>
<organism evidence="7 8">
    <name type="scientific">Vanrija humicola</name>
    <name type="common">Yeast</name>
    <name type="synonym">Cryptococcus humicola</name>
    <dbReference type="NCBI Taxonomy" id="5417"/>
    <lineage>
        <taxon>Eukaryota</taxon>
        <taxon>Fungi</taxon>
        <taxon>Dikarya</taxon>
        <taxon>Basidiomycota</taxon>
        <taxon>Agaricomycotina</taxon>
        <taxon>Tremellomycetes</taxon>
        <taxon>Trichosporonales</taxon>
        <taxon>Trichosporonaceae</taxon>
        <taxon>Vanrija</taxon>
    </lineage>
</organism>
<feature type="transmembrane region" description="Helical" evidence="6">
    <location>
        <begin position="596"/>
        <end position="616"/>
    </location>
</feature>
<dbReference type="InterPro" id="IPR036259">
    <property type="entry name" value="MFS_trans_sf"/>
</dbReference>
<feature type="region of interest" description="Disordered" evidence="5">
    <location>
        <begin position="117"/>
        <end position="136"/>
    </location>
</feature>